<dbReference type="PATRIC" id="fig|997874.3.peg.4146"/>
<proteinExistence type="predicted"/>
<protein>
    <submittedName>
        <fullName evidence="1">Uncharacterized protein</fullName>
    </submittedName>
</protein>
<evidence type="ECO:0000313" key="1">
    <source>
        <dbReference type="EMBL" id="EIY26857.1"/>
    </source>
</evidence>
<dbReference type="Proteomes" id="UP000003741">
    <property type="component" value="Unassembled WGS sequence"/>
</dbReference>
<dbReference type="EMBL" id="AGXG01000088">
    <property type="protein sequence ID" value="EIY26857.1"/>
    <property type="molecule type" value="Genomic_DNA"/>
</dbReference>
<gene>
    <name evidence="1" type="ORF">HMPREF1062_04050</name>
</gene>
<dbReference type="AlphaFoldDB" id="I8VND0"/>
<dbReference type="HOGENOM" id="CLU_1118325_0_0_10"/>
<sequence length="248" mass="28060">MENEKMQINLAPGMEKATIKVIELDKENVLPVLEPLKVSLSGTIGSVAEFLKKRKSEPEQINQKRCHILVNRENMTIKLITNETDGRNKAEVQGSLAMYPKFVEFGINSVEKTWEPAQLSRFIKMNRAFFTDIAYNMELVSILKNFKASIDSKLERSNEDNGSRTDNYSQVVNSNLPAAFNLNIPIFKGRSAEVIEVEIIADVDGRNIRLSLCSPGAEVVIEQERNKAIDEQLKIIRELTPEIPIIEQ</sequence>
<accession>I8VND0</accession>
<name>I8VND0_9BACE</name>
<reference evidence="1 2" key="1">
    <citation type="submission" date="2012-02" db="EMBL/GenBank/DDBJ databases">
        <title>The Genome Sequence of Bacteroides cellulosilyticus CL02T12C19.</title>
        <authorList>
            <consortium name="The Broad Institute Genome Sequencing Platform"/>
            <person name="Earl A."/>
            <person name="Ward D."/>
            <person name="Feldgarden M."/>
            <person name="Gevers D."/>
            <person name="Zitomersky N.L."/>
            <person name="Coyne M.J."/>
            <person name="Comstock L.E."/>
            <person name="Young S.K."/>
            <person name="Zeng Q."/>
            <person name="Gargeya S."/>
            <person name="Fitzgerald M."/>
            <person name="Haas B."/>
            <person name="Abouelleil A."/>
            <person name="Alvarado L."/>
            <person name="Arachchi H.M."/>
            <person name="Berlin A."/>
            <person name="Chapman S.B."/>
            <person name="Gearin G."/>
            <person name="Goldberg J."/>
            <person name="Griggs A."/>
            <person name="Gujja S."/>
            <person name="Hansen M."/>
            <person name="Heiman D."/>
            <person name="Howarth C."/>
            <person name="Larimer J."/>
            <person name="Lui A."/>
            <person name="MacDonald P.J.P."/>
            <person name="McCowen C."/>
            <person name="Montmayeur A."/>
            <person name="Murphy C."/>
            <person name="Neiman D."/>
            <person name="Pearson M."/>
            <person name="Priest M."/>
            <person name="Roberts A."/>
            <person name="Saif S."/>
            <person name="Shea T."/>
            <person name="Sisk P."/>
            <person name="Stolte C."/>
            <person name="Sykes S."/>
            <person name="Wortman J."/>
            <person name="Nusbaum C."/>
            <person name="Birren B."/>
        </authorList>
    </citation>
    <scope>NUCLEOTIDE SEQUENCE [LARGE SCALE GENOMIC DNA]</scope>
    <source>
        <strain evidence="1 2">CL02T12C19</strain>
    </source>
</reference>
<dbReference type="OrthoDB" id="1433594at2"/>
<organism evidence="1 2">
    <name type="scientific">Bacteroides cellulosilyticus CL02T12C19</name>
    <dbReference type="NCBI Taxonomy" id="997874"/>
    <lineage>
        <taxon>Bacteria</taxon>
        <taxon>Pseudomonadati</taxon>
        <taxon>Bacteroidota</taxon>
        <taxon>Bacteroidia</taxon>
        <taxon>Bacteroidales</taxon>
        <taxon>Bacteroidaceae</taxon>
        <taxon>Bacteroides</taxon>
    </lineage>
</organism>
<comment type="caution">
    <text evidence="1">The sequence shown here is derived from an EMBL/GenBank/DDBJ whole genome shotgun (WGS) entry which is preliminary data.</text>
</comment>
<dbReference type="RefSeq" id="WP_007218227.1">
    <property type="nucleotide sequence ID" value="NZ_JH724088.1"/>
</dbReference>
<evidence type="ECO:0000313" key="2">
    <source>
        <dbReference type="Proteomes" id="UP000003741"/>
    </source>
</evidence>
<keyword evidence="2" id="KW-1185">Reference proteome</keyword>